<feature type="domain" description="Lactate/malate dehydrogenase C-terminal" evidence="8">
    <location>
        <begin position="156"/>
        <end position="320"/>
    </location>
</feature>
<feature type="binding site" evidence="5">
    <location>
        <position position="131"/>
    </location>
    <ligand>
        <name>substrate</name>
    </ligand>
</feature>
<dbReference type="InterPro" id="IPR022383">
    <property type="entry name" value="Lactate/malate_DH_C"/>
</dbReference>
<dbReference type="Pfam" id="PF00056">
    <property type="entry name" value="Ldh_1_N"/>
    <property type="match status" value="1"/>
</dbReference>
<keyword evidence="5 6" id="KW-0816">Tricarboxylic acid cycle</keyword>
<comment type="similarity">
    <text evidence="1 5">Belongs to the LDH/MDH superfamily. MDH type 2 family.</text>
</comment>
<dbReference type="Proteomes" id="UP000664617">
    <property type="component" value="Unassembled WGS sequence"/>
</dbReference>
<accession>A0ABS3I916</accession>
<dbReference type="NCBIfam" id="TIGR01759">
    <property type="entry name" value="MalateDH-SF1"/>
    <property type="match status" value="1"/>
</dbReference>
<dbReference type="PIRSF" id="PIRSF000102">
    <property type="entry name" value="Lac_mal_DH"/>
    <property type="match status" value="1"/>
</dbReference>
<evidence type="ECO:0000256" key="4">
    <source>
        <dbReference type="ARBA" id="ARBA00048313"/>
    </source>
</evidence>
<dbReference type="PROSITE" id="PS00068">
    <property type="entry name" value="MDH"/>
    <property type="match status" value="1"/>
</dbReference>
<feature type="binding site" evidence="5">
    <location>
        <begin position="11"/>
        <end position="17"/>
    </location>
    <ligand>
        <name>NAD(+)</name>
        <dbReference type="ChEBI" id="CHEBI:57540"/>
    </ligand>
</feature>
<dbReference type="NCBIfam" id="NF003916">
    <property type="entry name" value="PRK05442.1"/>
    <property type="match status" value="1"/>
</dbReference>
<evidence type="ECO:0000313" key="10">
    <source>
        <dbReference type="Proteomes" id="UP000664617"/>
    </source>
</evidence>
<proteinExistence type="inferred from homology"/>
<reference evidence="9 10" key="1">
    <citation type="submission" date="2021-03" db="EMBL/GenBank/DDBJ databases">
        <authorList>
            <person name="Xin L."/>
        </authorList>
    </citation>
    <scope>NUCLEOTIDE SEQUENCE [LARGE SCALE GENOMIC DNA]</scope>
    <source>
        <strain evidence="9 10">XHU 5031</strain>
    </source>
</reference>
<dbReference type="SUPFAM" id="SSF51735">
    <property type="entry name" value="NAD(P)-binding Rossmann-fold domains"/>
    <property type="match status" value="1"/>
</dbReference>
<feature type="binding site" evidence="5">
    <location>
        <position position="112"/>
    </location>
    <ligand>
        <name>NAD(+)</name>
        <dbReference type="ChEBI" id="CHEBI:57540"/>
    </ligand>
</feature>
<evidence type="ECO:0000259" key="8">
    <source>
        <dbReference type="Pfam" id="PF02866"/>
    </source>
</evidence>
<evidence type="ECO:0000256" key="2">
    <source>
        <dbReference type="ARBA" id="ARBA00012995"/>
    </source>
</evidence>
<dbReference type="InterPro" id="IPR001236">
    <property type="entry name" value="Lactate/malate_DH_N"/>
</dbReference>
<evidence type="ECO:0000256" key="1">
    <source>
        <dbReference type="ARBA" id="ARBA00009613"/>
    </source>
</evidence>
<feature type="binding site" evidence="5">
    <location>
        <position position="105"/>
    </location>
    <ligand>
        <name>NAD(+)</name>
        <dbReference type="ChEBI" id="CHEBI:57540"/>
    </ligand>
</feature>
<dbReference type="GO" id="GO:0030060">
    <property type="term" value="F:L-malate dehydrogenase (NAD+) activity"/>
    <property type="evidence" value="ECO:0007669"/>
    <property type="project" value="UniProtKB-EC"/>
</dbReference>
<dbReference type="InterPro" id="IPR001252">
    <property type="entry name" value="Malate_DH_AS"/>
</dbReference>
<dbReference type="CDD" id="cd01338">
    <property type="entry name" value="MDH_chloroplast-like"/>
    <property type="match status" value="1"/>
</dbReference>
<feature type="binding site" evidence="5">
    <location>
        <position position="98"/>
    </location>
    <ligand>
        <name>substrate</name>
    </ligand>
</feature>
<sequence>MTEPVNVTVTGAAGQIGYALLFRIAAGEMLGADVPVRLRLLEIPAAVKAAEGTAMELDDCAFGTLAGVDIFDDPVKAFEGANVALLVGARPRGAGMERADLLEANGGIFGPQGRAINDGAASDVKVLVVGNPANTNALIASAHAPDVPAERFTAMTRLDHNRALSQVAARTGTPVSRISGLTIWGNHSATQYPDLFHATVGDTPGSEVAADREWLTGTFIPTVAKRGAAIIEARGASSAASAANAAIEHVRDWTLGTREGDWTSAGVCSHGEYGVPEGLVSSFPVTSAGGDWQIVEGLEIDPFSRERIDASVAELASERDAVRSLGLI</sequence>
<organism evidence="9 10">
    <name type="scientific">Myceligenerans salitolerans</name>
    <dbReference type="NCBI Taxonomy" id="1230528"/>
    <lineage>
        <taxon>Bacteria</taxon>
        <taxon>Bacillati</taxon>
        <taxon>Actinomycetota</taxon>
        <taxon>Actinomycetes</taxon>
        <taxon>Micrococcales</taxon>
        <taxon>Promicromonosporaceae</taxon>
        <taxon>Myceligenerans</taxon>
    </lineage>
</organism>
<keyword evidence="10" id="KW-1185">Reference proteome</keyword>
<keyword evidence="5 6" id="KW-0520">NAD</keyword>
<dbReference type="EC" id="1.1.1.37" evidence="2 5"/>
<dbReference type="InterPro" id="IPR015955">
    <property type="entry name" value="Lactate_DH/Glyco_Ohase_4_C"/>
</dbReference>
<dbReference type="HAMAP" id="MF_01517">
    <property type="entry name" value="Malate_dehydrog_2"/>
    <property type="match status" value="1"/>
</dbReference>
<evidence type="ECO:0000256" key="5">
    <source>
        <dbReference type="HAMAP-Rule" id="MF_01517"/>
    </source>
</evidence>
<dbReference type="InterPro" id="IPR036291">
    <property type="entry name" value="NAD(P)-bd_dom_sf"/>
</dbReference>
<gene>
    <name evidence="5" type="primary">mdh</name>
    <name evidence="9" type="ORF">J0911_05925</name>
</gene>
<dbReference type="PANTHER" id="PTHR23382">
    <property type="entry name" value="MALATE DEHYDROGENASE"/>
    <property type="match status" value="1"/>
</dbReference>
<reference evidence="10" key="2">
    <citation type="submission" date="2023-07" db="EMBL/GenBank/DDBJ databases">
        <title>Myceligenerans salitolerans sp. nov., a halotolerant actinomycete isolated from a salt lake in Xinjiang, China.</title>
        <authorList>
            <person name="Guan T."/>
        </authorList>
    </citation>
    <scope>NUCLEOTIDE SEQUENCE [LARGE SCALE GENOMIC DNA]</scope>
    <source>
        <strain evidence="10">XHU 5031</strain>
    </source>
</reference>
<dbReference type="Gene3D" id="3.90.110.10">
    <property type="entry name" value="Lactate dehydrogenase/glycoside hydrolase, family 4, C-terminal"/>
    <property type="match status" value="1"/>
</dbReference>
<evidence type="ECO:0000256" key="3">
    <source>
        <dbReference type="ARBA" id="ARBA00023002"/>
    </source>
</evidence>
<dbReference type="RefSeq" id="WP_207274541.1">
    <property type="nucleotide sequence ID" value="NZ_JAFMPK010000027.1"/>
</dbReference>
<dbReference type="SUPFAM" id="SSF56327">
    <property type="entry name" value="LDH C-terminal domain-like"/>
    <property type="match status" value="1"/>
</dbReference>
<feature type="binding site" evidence="5">
    <location>
        <position position="162"/>
    </location>
    <ligand>
        <name>substrate</name>
    </ligand>
</feature>
<dbReference type="Gene3D" id="3.40.50.720">
    <property type="entry name" value="NAD(P)-binding Rossmann-like Domain"/>
    <property type="match status" value="1"/>
</dbReference>
<feature type="active site" description="Proton acceptor" evidence="5">
    <location>
        <position position="187"/>
    </location>
</feature>
<evidence type="ECO:0000313" key="9">
    <source>
        <dbReference type="EMBL" id="MBO0608567.1"/>
    </source>
</evidence>
<evidence type="ECO:0000256" key="6">
    <source>
        <dbReference type="RuleBase" id="RU000422"/>
    </source>
</evidence>
<protein>
    <recommendedName>
        <fullName evidence="2 5">Malate dehydrogenase</fullName>
        <ecNumber evidence="2 5">1.1.1.37</ecNumber>
    </recommendedName>
</protein>
<name>A0ABS3I916_9MICO</name>
<dbReference type="InterPro" id="IPR001557">
    <property type="entry name" value="L-lactate/malate_DH"/>
</dbReference>
<comment type="catalytic activity">
    <reaction evidence="4 5 6">
        <text>(S)-malate + NAD(+) = oxaloacetate + NADH + H(+)</text>
        <dbReference type="Rhea" id="RHEA:21432"/>
        <dbReference type="ChEBI" id="CHEBI:15378"/>
        <dbReference type="ChEBI" id="CHEBI:15589"/>
        <dbReference type="ChEBI" id="CHEBI:16452"/>
        <dbReference type="ChEBI" id="CHEBI:57540"/>
        <dbReference type="ChEBI" id="CHEBI:57945"/>
        <dbReference type="EC" id="1.1.1.37"/>
    </reaction>
</comment>
<dbReference type="InterPro" id="IPR010945">
    <property type="entry name" value="Malate_DH_type2"/>
</dbReference>
<comment type="caution">
    <text evidence="9">The sequence shown here is derived from an EMBL/GenBank/DDBJ whole genome shotgun (WGS) entry which is preliminary data.</text>
</comment>
<feature type="binding site" evidence="5">
    <location>
        <position position="92"/>
    </location>
    <ligand>
        <name>substrate</name>
    </ligand>
</feature>
<comment type="function">
    <text evidence="5">Catalyzes the reversible oxidation of malate to oxaloacetate.</text>
</comment>
<dbReference type="EMBL" id="JAFMPK010000027">
    <property type="protein sequence ID" value="MBO0608567.1"/>
    <property type="molecule type" value="Genomic_DNA"/>
</dbReference>
<feature type="binding site" evidence="5">
    <location>
        <begin position="129"/>
        <end position="131"/>
    </location>
    <ligand>
        <name>NAD(+)</name>
        <dbReference type="ChEBI" id="CHEBI:57540"/>
    </ligand>
</feature>
<keyword evidence="3 5" id="KW-0560">Oxidoreductase</keyword>
<evidence type="ECO:0000259" key="7">
    <source>
        <dbReference type="Pfam" id="PF00056"/>
    </source>
</evidence>
<dbReference type="Pfam" id="PF02866">
    <property type="entry name" value="Ldh_1_C"/>
    <property type="match status" value="1"/>
</dbReference>
<feature type="domain" description="Lactate/malate dehydrogenase N-terminal" evidence="7">
    <location>
        <begin position="6"/>
        <end position="145"/>
    </location>
</feature>